<dbReference type="OrthoDB" id="9781481at2"/>
<dbReference type="KEGG" id="tum:CBW65_03845"/>
<dbReference type="AlphaFoldDB" id="A0A1Y0IIG0"/>
<evidence type="ECO:0000313" key="3">
    <source>
        <dbReference type="Proteomes" id="UP000195437"/>
    </source>
</evidence>
<name>A0A1Y0IIG0_9BACL</name>
<dbReference type="Gene3D" id="3.40.50.300">
    <property type="entry name" value="P-loop containing nucleotide triphosphate hydrolases"/>
    <property type="match status" value="1"/>
</dbReference>
<proteinExistence type="predicted"/>
<sequence length="663" mass="75833">MYKKYEVDLVGMLATDDYVREKIAKPRCIFINNQEAVQFNIKLISHPPDNFPNTSLFAGYSSDIEPLGFEDVDVMAYSHQERRCDNAYDWFDDKLLVFKARRSGDNYKIADVRYVRKPDGFTEQSVYTPVPIFSAETDNGPASFEDFMQKLWDDKFVGRVDGVSTETADTPPFVIWMDEESNFKLVGLFDRHRYAFGGFSFIFEELRVTYFNEEWFEDSILNPSQEILFVGSDIYQKMESALLDAPALTRDNALEPIQAEEPAAEAEQPLKAEEKVQPVSPAPAVRSEEAAKGEANAGSAGEEQFINDFIKTATNRGLLYSERDLINFHTAMKSSTLVILAGMSGTGKSRLVEVYGQALGLDPEQLRIIPVSPSWTDDADLIGYVDSIHNVYRPGDSRLIDTLVTAEDEKNRDKLYVVAFDEMNLSRVEHYFSKFLSVLEASPGRRKLQLYNEAQRLYNSKEYPPEVTIGDNVMFVGTVNIDESTYHFSDKVLDRANVITLEVLPFQQLLEVREVSSKRNDREWTLKDFRNIKTGSDALMLTSEETAFFWELHQLLEQTRGQGFGPRIVRQIDNYLKHLPQRQALTRPEAFDLQIVQRIMTKLRGPAELLNPLIGLYDEKANELENSQLLKLFDQNANLSHFTEARKVLRQKGRELKLNGYTL</sequence>
<protein>
    <recommendedName>
        <fullName evidence="4">ATPase dynein-related AAA domain-containing protein</fullName>
    </recommendedName>
</protein>
<reference evidence="3" key="1">
    <citation type="submission" date="2017-05" db="EMBL/GenBank/DDBJ databases">
        <authorList>
            <person name="Sung H."/>
        </authorList>
    </citation>
    <scope>NUCLEOTIDE SEQUENCE [LARGE SCALE GENOMIC DNA]</scope>
    <source>
        <strain evidence="3">AR23208</strain>
    </source>
</reference>
<evidence type="ECO:0000256" key="1">
    <source>
        <dbReference type="SAM" id="MobiDB-lite"/>
    </source>
</evidence>
<keyword evidence="3" id="KW-1185">Reference proteome</keyword>
<dbReference type="Proteomes" id="UP000195437">
    <property type="component" value="Chromosome"/>
</dbReference>
<feature type="region of interest" description="Disordered" evidence="1">
    <location>
        <begin position="261"/>
        <end position="298"/>
    </location>
</feature>
<organism evidence="2 3">
    <name type="scientific">Tumebacillus avium</name>
    <dbReference type="NCBI Taxonomy" id="1903704"/>
    <lineage>
        <taxon>Bacteria</taxon>
        <taxon>Bacillati</taxon>
        <taxon>Bacillota</taxon>
        <taxon>Bacilli</taxon>
        <taxon>Bacillales</taxon>
        <taxon>Alicyclobacillaceae</taxon>
        <taxon>Tumebacillus</taxon>
    </lineage>
</organism>
<evidence type="ECO:0000313" key="2">
    <source>
        <dbReference type="EMBL" id="ARU60291.1"/>
    </source>
</evidence>
<accession>A0A1Y0IIG0</accession>
<gene>
    <name evidence="2" type="ORF">CBW65_03845</name>
</gene>
<dbReference type="EMBL" id="CP021434">
    <property type="protein sequence ID" value="ARU60291.1"/>
    <property type="molecule type" value="Genomic_DNA"/>
</dbReference>
<dbReference type="InterPro" id="IPR027417">
    <property type="entry name" value="P-loop_NTPase"/>
</dbReference>
<evidence type="ECO:0008006" key="4">
    <source>
        <dbReference type="Google" id="ProtNLM"/>
    </source>
</evidence>
<dbReference type="SUPFAM" id="SSF52540">
    <property type="entry name" value="P-loop containing nucleoside triphosphate hydrolases"/>
    <property type="match status" value="1"/>
</dbReference>
<dbReference type="RefSeq" id="WP_087455678.1">
    <property type="nucleotide sequence ID" value="NZ_CP021434.1"/>
</dbReference>